<dbReference type="AlphaFoldDB" id="A0A506XYH2"/>
<feature type="transmembrane region" description="Helical" evidence="1">
    <location>
        <begin position="6"/>
        <end position="25"/>
    </location>
</feature>
<keyword evidence="1" id="KW-0812">Transmembrane</keyword>
<accession>A0A506XYH2</accession>
<protein>
    <submittedName>
        <fullName evidence="2">DUF1304 domain-containing protein</fullName>
    </submittedName>
</protein>
<organism evidence="2 3">
    <name type="scientific">Schumannella soli</name>
    <dbReference type="NCBI Taxonomy" id="2590779"/>
    <lineage>
        <taxon>Bacteria</taxon>
        <taxon>Bacillati</taxon>
        <taxon>Actinomycetota</taxon>
        <taxon>Actinomycetes</taxon>
        <taxon>Micrococcales</taxon>
        <taxon>Microbacteriaceae</taxon>
        <taxon>Schumannella</taxon>
    </lineage>
</organism>
<dbReference type="Pfam" id="PF06993">
    <property type="entry name" value="DUF1304"/>
    <property type="match status" value="1"/>
</dbReference>
<feature type="transmembrane region" description="Helical" evidence="1">
    <location>
        <begin position="83"/>
        <end position="102"/>
    </location>
</feature>
<dbReference type="EMBL" id="VHQG01000001">
    <property type="protein sequence ID" value="TPW77974.1"/>
    <property type="molecule type" value="Genomic_DNA"/>
</dbReference>
<sequence>MTGLLVASAAFAGIAALIHVYIFFLESVAWSGEKTWRLFGLGSQAEADTVKPMAFNQGFYNLFLAIGVGVGLVLIMSSSAAQAGFGVLIAALASMVLAAVVLITSNPKLARSAAIQGVAPLIALALALIAIIP</sequence>
<evidence type="ECO:0000313" key="2">
    <source>
        <dbReference type="EMBL" id="TPW77974.1"/>
    </source>
</evidence>
<dbReference type="RefSeq" id="WP_141162499.1">
    <property type="nucleotide sequence ID" value="NZ_VHQG01000001.1"/>
</dbReference>
<keyword evidence="3" id="KW-1185">Reference proteome</keyword>
<keyword evidence="1" id="KW-0472">Membrane</keyword>
<reference evidence="2 3" key="1">
    <citation type="submission" date="2019-06" db="EMBL/GenBank/DDBJ databases">
        <authorList>
            <person name="Li F."/>
        </authorList>
    </citation>
    <scope>NUCLEOTIDE SEQUENCE [LARGE SCALE GENOMIC DNA]</scope>
    <source>
        <strain evidence="2 3">10F1D-1</strain>
    </source>
</reference>
<feature type="transmembrane region" description="Helical" evidence="1">
    <location>
        <begin position="59"/>
        <end position="77"/>
    </location>
</feature>
<proteinExistence type="predicted"/>
<dbReference type="PANTHER" id="PTHR38446">
    <property type="entry name" value="BLL0914 PROTEIN"/>
    <property type="match status" value="1"/>
</dbReference>
<evidence type="ECO:0000313" key="3">
    <source>
        <dbReference type="Proteomes" id="UP000316252"/>
    </source>
</evidence>
<dbReference type="Proteomes" id="UP000316252">
    <property type="component" value="Unassembled WGS sequence"/>
</dbReference>
<evidence type="ECO:0000256" key="1">
    <source>
        <dbReference type="SAM" id="Phobius"/>
    </source>
</evidence>
<dbReference type="InterPro" id="IPR009732">
    <property type="entry name" value="DUF1304"/>
</dbReference>
<dbReference type="OrthoDB" id="9803832at2"/>
<feature type="transmembrane region" description="Helical" evidence="1">
    <location>
        <begin position="114"/>
        <end position="132"/>
    </location>
</feature>
<gene>
    <name evidence="2" type="ORF">FJ657_04880</name>
</gene>
<dbReference type="PANTHER" id="PTHR38446:SF1">
    <property type="entry name" value="BLL0914 PROTEIN"/>
    <property type="match status" value="1"/>
</dbReference>
<name>A0A506XYH2_9MICO</name>
<comment type="caution">
    <text evidence="2">The sequence shown here is derived from an EMBL/GenBank/DDBJ whole genome shotgun (WGS) entry which is preliminary data.</text>
</comment>
<keyword evidence="1" id="KW-1133">Transmembrane helix</keyword>